<evidence type="ECO:0000256" key="6">
    <source>
        <dbReference type="RuleBase" id="RU003983"/>
    </source>
</evidence>
<dbReference type="InterPro" id="IPR001915">
    <property type="entry name" value="Peptidase_M48"/>
</dbReference>
<evidence type="ECO:0000256" key="7">
    <source>
        <dbReference type="SAM" id="Phobius"/>
    </source>
</evidence>
<dbReference type="Gene3D" id="3.30.2010.10">
    <property type="entry name" value="Metalloproteases ('zincins'), catalytic domain"/>
    <property type="match status" value="1"/>
</dbReference>
<feature type="transmembrane region" description="Helical" evidence="7">
    <location>
        <begin position="293"/>
        <end position="314"/>
    </location>
</feature>
<evidence type="ECO:0000256" key="2">
    <source>
        <dbReference type="ARBA" id="ARBA00022723"/>
    </source>
</evidence>
<dbReference type="InterPro" id="IPR052173">
    <property type="entry name" value="Beta-lactam_resp_regulator"/>
</dbReference>
<comment type="cofactor">
    <cofactor evidence="6">
        <name>Zn(2+)</name>
        <dbReference type="ChEBI" id="CHEBI:29105"/>
    </cofactor>
    <text evidence="6">Binds 1 zinc ion per subunit.</text>
</comment>
<dbReference type="GO" id="GO:0004222">
    <property type="term" value="F:metalloendopeptidase activity"/>
    <property type="evidence" value="ECO:0007669"/>
    <property type="project" value="InterPro"/>
</dbReference>
<dbReference type="Pfam" id="PF01435">
    <property type="entry name" value="Peptidase_M48"/>
    <property type="match status" value="1"/>
</dbReference>
<evidence type="ECO:0000313" key="10">
    <source>
        <dbReference type="Proteomes" id="UP000233766"/>
    </source>
</evidence>
<organism evidence="9 10">
    <name type="scientific">Nocardia fluminea</name>
    <dbReference type="NCBI Taxonomy" id="134984"/>
    <lineage>
        <taxon>Bacteria</taxon>
        <taxon>Bacillati</taxon>
        <taxon>Actinomycetota</taxon>
        <taxon>Actinomycetes</taxon>
        <taxon>Mycobacteriales</taxon>
        <taxon>Nocardiaceae</taxon>
        <taxon>Nocardia</taxon>
    </lineage>
</organism>
<dbReference type="PANTHER" id="PTHR34978">
    <property type="entry name" value="POSSIBLE SENSOR-TRANSDUCER PROTEIN BLAR"/>
    <property type="match status" value="1"/>
</dbReference>
<dbReference type="CDD" id="cd07326">
    <property type="entry name" value="M56_BlaR1_MecR1_like"/>
    <property type="match status" value="1"/>
</dbReference>
<evidence type="ECO:0000256" key="5">
    <source>
        <dbReference type="ARBA" id="ARBA00023049"/>
    </source>
</evidence>
<feature type="domain" description="Peptidase M48" evidence="8">
    <location>
        <begin position="129"/>
        <end position="218"/>
    </location>
</feature>
<dbReference type="OrthoDB" id="9785340at2"/>
<accession>A0A2N3VH68</accession>
<keyword evidence="7" id="KW-0812">Transmembrane</keyword>
<evidence type="ECO:0000256" key="3">
    <source>
        <dbReference type="ARBA" id="ARBA00022801"/>
    </source>
</evidence>
<dbReference type="GO" id="GO:0006508">
    <property type="term" value="P:proteolysis"/>
    <property type="evidence" value="ECO:0007669"/>
    <property type="project" value="UniProtKB-KW"/>
</dbReference>
<feature type="transmembrane region" description="Helical" evidence="7">
    <location>
        <begin position="39"/>
        <end position="59"/>
    </location>
</feature>
<comment type="caution">
    <text evidence="9">The sequence shown here is derived from an EMBL/GenBank/DDBJ whole genome shotgun (WGS) entry which is preliminary data.</text>
</comment>
<dbReference type="GO" id="GO:0046872">
    <property type="term" value="F:metal ion binding"/>
    <property type="evidence" value="ECO:0007669"/>
    <property type="project" value="UniProtKB-KW"/>
</dbReference>
<comment type="similarity">
    <text evidence="6">Belongs to the peptidase M48 family.</text>
</comment>
<reference evidence="9 10" key="1">
    <citation type="submission" date="2017-12" db="EMBL/GenBank/DDBJ databases">
        <title>Sequencing the genomes of 1000 Actinobacteria strains.</title>
        <authorList>
            <person name="Klenk H.-P."/>
        </authorList>
    </citation>
    <scope>NUCLEOTIDE SEQUENCE [LARGE SCALE GENOMIC DNA]</scope>
    <source>
        <strain evidence="9 10">DSM 44489</strain>
    </source>
</reference>
<dbReference type="Proteomes" id="UP000233766">
    <property type="component" value="Unassembled WGS sequence"/>
</dbReference>
<keyword evidence="7" id="KW-0472">Membrane</keyword>
<keyword evidence="5 6" id="KW-0482">Metalloprotease</keyword>
<evidence type="ECO:0000313" key="9">
    <source>
        <dbReference type="EMBL" id="PKV80972.1"/>
    </source>
</evidence>
<evidence type="ECO:0000259" key="8">
    <source>
        <dbReference type="Pfam" id="PF01435"/>
    </source>
</evidence>
<dbReference type="AlphaFoldDB" id="A0A2N3VH68"/>
<evidence type="ECO:0000256" key="1">
    <source>
        <dbReference type="ARBA" id="ARBA00022670"/>
    </source>
</evidence>
<gene>
    <name evidence="9" type="ORF">ATK86_5412</name>
</gene>
<keyword evidence="2" id="KW-0479">Metal-binding</keyword>
<evidence type="ECO:0000256" key="4">
    <source>
        <dbReference type="ARBA" id="ARBA00022833"/>
    </source>
</evidence>
<keyword evidence="10" id="KW-1185">Reference proteome</keyword>
<keyword evidence="7" id="KW-1133">Transmembrane helix</keyword>
<keyword evidence="3 6" id="KW-0378">Hydrolase</keyword>
<dbReference type="PANTHER" id="PTHR34978:SF3">
    <property type="entry name" value="SLR0241 PROTEIN"/>
    <property type="match status" value="1"/>
</dbReference>
<sequence length="363" mass="38113">MSVAVCLLLYGFTVAVLAPRVLCRFTSSGFAPRLGVAAWLSAIVSVGVSAVLAVLAFVADGIRDLAKPGGPGILDECFLQLHDAAIGSYGGFVQVGLLALTGAAAVAGSTLAYKLIRTLLRTRSTTYEHSRMARIAGRHHAELDAVVIDVDEPVAYCVAGSPPTIVVTEGIIATLEDRHLLAVLAHERAHLRGRHHLLLALTRGLVSVFPHITLFRTAAREVALLVEMCADDMAARTHGHRTVLEALIALSHGRENVGVLGAAGVGVDARIARLASPAEPEQRVRARLRLGTATALVTIGPLVAALLAAVGIAICADEERGEGIAIGHHRTDGISLAITPFGCDSHRSTDAAKIRVPTERMAR</sequence>
<protein>
    <submittedName>
        <fullName evidence="9">Peptidase M48-like protein</fullName>
    </submittedName>
</protein>
<keyword evidence="4 6" id="KW-0862">Zinc</keyword>
<proteinExistence type="inferred from homology"/>
<dbReference type="RefSeq" id="WP_101466807.1">
    <property type="nucleotide sequence ID" value="NZ_PJMW01000002.1"/>
</dbReference>
<name>A0A2N3VH68_9NOCA</name>
<dbReference type="EMBL" id="PJMW01000002">
    <property type="protein sequence ID" value="PKV80972.1"/>
    <property type="molecule type" value="Genomic_DNA"/>
</dbReference>
<keyword evidence="1 6" id="KW-0645">Protease</keyword>